<evidence type="ECO:0000313" key="2">
    <source>
        <dbReference type="EMBL" id="MVZ63502.1"/>
    </source>
</evidence>
<evidence type="ECO:0000313" key="3">
    <source>
        <dbReference type="Proteomes" id="UP000435036"/>
    </source>
</evidence>
<keyword evidence="1" id="KW-1133">Transmembrane helix</keyword>
<dbReference type="OrthoDB" id="9790326at2"/>
<comment type="caution">
    <text evidence="2">The sequence shown here is derived from an EMBL/GenBank/DDBJ whole genome shotgun (WGS) entry which is preliminary data.</text>
</comment>
<dbReference type="Proteomes" id="UP000435036">
    <property type="component" value="Unassembled WGS sequence"/>
</dbReference>
<dbReference type="Pfam" id="PF06170">
    <property type="entry name" value="DUF983"/>
    <property type="match status" value="1"/>
</dbReference>
<keyword evidence="3" id="KW-1185">Reference proteome</keyword>
<feature type="transmembrane region" description="Helical" evidence="1">
    <location>
        <begin position="60"/>
        <end position="84"/>
    </location>
</feature>
<gene>
    <name evidence="2" type="ORF">GQF63_15850</name>
</gene>
<organism evidence="2 3">
    <name type="scientific">Sphingobacterium humi</name>
    <dbReference type="NCBI Taxonomy" id="1796905"/>
    <lineage>
        <taxon>Bacteria</taxon>
        <taxon>Pseudomonadati</taxon>
        <taxon>Bacteroidota</taxon>
        <taxon>Sphingobacteriia</taxon>
        <taxon>Sphingobacteriales</taxon>
        <taxon>Sphingobacteriaceae</taxon>
        <taxon>Sphingobacterium</taxon>
    </lineage>
</organism>
<protein>
    <submittedName>
        <fullName evidence="2">DUF983 domain-containing protein</fullName>
    </submittedName>
</protein>
<evidence type="ECO:0000256" key="1">
    <source>
        <dbReference type="SAM" id="Phobius"/>
    </source>
</evidence>
<keyword evidence="1" id="KW-0472">Membrane</keyword>
<keyword evidence="1" id="KW-0812">Transmembrane</keyword>
<sequence>MENQYQIPSELKSAVDGKCPRCRTGDMFAAPLLSFRSKKMHVKCPACDLKFEKEPGYFYVAMYISYAMSVAELVASCVITYWLTGNMESPWLYVIVALAATLIFAPFNNRYSRVILLYWMTPMFKFNPKIYQQVKEGTLKA</sequence>
<feature type="transmembrane region" description="Helical" evidence="1">
    <location>
        <begin position="90"/>
        <end position="107"/>
    </location>
</feature>
<accession>A0A6N8L6Y9</accession>
<proteinExistence type="predicted"/>
<name>A0A6N8L6Y9_9SPHI</name>
<dbReference type="InterPro" id="IPR009325">
    <property type="entry name" value="DUF983"/>
</dbReference>
<dbReference type="AlphaFoldDB" id="A0A6N8L6Y9"/>
<dbReference type="EMBL" id="WSQA01000013">
    <property type="protein sequence ID" value="MVZ63502.1"/>
    <property type="molecule type" value="Genomic_DNA"/>
</dbReference>
<reference evidence="2 3" key="1">
    <citation type="submission" date="2019-12" db="EMBL/GenBank/DDBJ databases">
        <authorList>
            <person name="Dong K."/>
        </authorList>
    </citation>
    <scope>NUCLEOTIDE SEQUENCE [LARGE SCALE GENOMIC DNA]</scope>
    <source>
        <strain evidence="2 3">JCM 31225</strain>
    </source>
</reference>